<keyword evidence="3" id="KW-1185">Reference proteome</keyword>
<reference evidence="2 3" key="1">
    <citation type="submission" date="2015-07" db="EMBL/GenBank/DDBJ databases">
        <title>Whole genome sequence of Herpetosiphon geysericola DSM 7119.</title>
        <authorList>
            <person name="Hemp J."/>
            <person name="Ward L.M."/>
            <person name="Pace L.A."/>
            <person name="Fischer W.W."/>
        </authorList>
    </citation>
    <scope>NUCLEOTIDE SEQUENCE [LARGE SCALE GENOMIC DNA]</scope>
    <source>
        <strain evidence="2 3">DSM 7119</strain>
    </source>
</reference>
<keyword evidence="1" id="KW-0812">Transmembrane</keyword>
<dbReference type="RefSeq" id="WP_054532827.1">
    <property type="nucleotide sequence ID" value="NZ_LGKP01000006.1"/>
</dbReference>
<dbReference type="STRING" id="70996.SE18_02435"/>
<evidence type="ECO:0000313" key="2">
    <source>
        <dbReference type="EMBL" id="KPL91304.1"/>
    </source>
</evidence>
<name>A0A0P6YD15_9CHLR</name>
<organism evidence="2 3">
    <name type="scientific">Herpetosiphon geysericola</name>
    <dbReference type="NCBI Taxonomy" id="70996"/>
    <lineage>
        <taxon>Bacteria</taxon>
        <taxon>Bacillati</taxon>
        <taxon>Chloroflexota</taxon>
        <taxon>Chloroflexia</taxon>
        <taxon>Herpetosiphonales</taxon>
        <taxon>Herpetosiphonaceae</taxon>
        <taxon>Herpetosiphon</taxon>
    </lineage>
</organism>
<sequence length="193" mass="21784">MSKRQSKRPSGEALTRILEHNAQIAPQQATDLVWGIKAELQSNRRGELHPDQIKRILKISIFDIWIRLAFGGFFLVFALTQRTNSWQFWVPLAIALFPLISAINGALARQRLKKAKVETIDGSVNQVKVHRSEAVSATLHRDSLYMFLLNDQHSKTLPKPEQAYRFYVAFGVIRPGIVVAIEALDQDPASIDA</sequence>
<evidence type="ECO:0000313" key="3">
    <source>
        <dbReference type="Proteomes" id="UP000050277"/>
    </source>
</evidence>
<keyword evidence="1" id="KW-1133">Transmembrane helix</keyword>
<dbReference type="Proteomes" id="UP000050277">
    <property type="component" value="Unassembled WGS sequence"/>
</dbReference>
<feature type="transmembrane region" description="Helical" evidence="1">
    <location>
        <begin position="64"/>
        <end position="80"/>
    </location>
</feature>
<comment type="caution">
    <text evidence="2">The sequence shown here is derived from an EMBL/GenBank/DDBJ whole genome shotgun (WGS) entry which is preliminary data.</text>
</comment>
<keyword evidence="1" id="KW-0472">Membrane</keyword>
<dbReference type="AlphaFoldDB" id="A0A0P6YD15"/>
<feature type="transmembrane region" description="Helical" evidence="1">
    <location>
        <begin position="86"/>
        <end position="107"/>
    </location>
</feature>
<dbReference type="EMBL" id="LGKP01000006">
    <property type="protein sequence ID" value="KPL91304.1"/>
    <property type="molecule type" value="Genomic_DNA"/>
</dbReference>
<dbReference type="OrthoDB" id="9821842at2"/>
<proteinExistence type="predicted"/>
<accession>A0A0P6YD15</accession>
<protein>
    <submittedName>
        <fullName evidence="2">Uncharacterized protein</fullName>
    </submittedName>
</protein>
<gene>
    <name evidence="2" type="ORF">SE18_02435</name>
</gene>
<evidence type="ECO:0000256" key="1">
    <source>
        <dbReference type="SAM" id="Phobius"/>
    </source>
</evidence>